<keyword evidence="1" id="KW-0812">Transmembrane</keyword>
<keyword evidence="1" id="KW-0472">Membrane</keyword>
<dbReference type="Pfam" id="PF11391">
    <property type="entry name" value="DUF2798"/>
    <property type="match status" value="2"/>
</dbReference>
<proteinExistence type="predicted"/>
<comment type="caution">
    <text evidence="2">The sequence shown here is derived from an EMBL/GenBank/DDBJ whole genome shotgun (WGS) entry which is preliminary data.</text>
</comment>
<reference evidence="2 3" key="1">
    <citation type="submission" date="2015-10" db="EMBL/GenBank/DDBJ databases">
        <title>Butyribacter intestini gen. nov., sp. nov., a butyric acid-producing bacterium of the family Lachnospiraceae isolated from the human faeces.</title>
        <authorList>
            <person name="Zou Y."/>
            <person name="Xue W."/>
            <person name="Luo G."/>
            <person name="Lv M."/>
        </authorList>
    </citation>
    <scope>NUCLEOTIDE SEQUENCE [LARGE SCALE GENOMIC DNA]</scope>
    <source>
        <strain evidence="2 3">TF01-11</strain>
    </source>
</reference>
<keyword evidence="3" id="KW-1185">Reference proteome</keyword>
<feature type="transmembrane region" description="Helical" evidence="1">
    <location>
        <begin position="30"/>
        <end position="50"/>
    </location>
</feature>
<dbReference type="Proteomes" id="UP000050833">
    <property type="component" value="Unassembled WGS sequence"/>
</dbReference>
<evidence type="ECO:0000313" key="2">
    <source>
        <dbReference type="EMBL" id="KQC84204.1"/>
    </source>
</evidence>
<evidence type="ECO:0000313" key="3">
    <source>
        <dbReference type="Proteomes" id="UP000050833"/>
    </source>
</evidence>
<feature type="transmembrane region" description="Helical" evidence="1">
    <location>
        <begin position="148"/>
        <end position="167"/>
    </location>
</feature>
<name>A0AAW3JPU2_9FIRM</name>
<evidence type="ECO:0008006" key="4">
    <source>
        <dbReference type="Google" id="ProtNLM"/>
    </source>
</evidence>
<dbReference type="EMBL" id="LLKB01000007">
    <property type="protein sequence ID" value="KQC84204.1"/>
    <property type="molecule type" value="Genomic_DNA"/>
</dbReference>
<dbReference type="AlphaFoldDB" id="A0AAW3JPU2"/>
<gene>
    <name evidence="2" type="ORF">APZ18_15000</name>
</gene>
<dbReference type="InterPro" id="IPR021529">
    <property type="entry name" value="DUF2798"/>
</dbReference>
<feature type="transmembrane region" description="Helical" evidence="1">
    <location>
        <begin position="70"/>
        <end position="91"/>
    </location>
</feature>
<evidence type="ECO:0000256" key="1">
    <source>
        <dbReference type="SAM" id="Phobius"/>
    </source>
</evidence>
<accession>A0AAW3JPU2</accession>
<feature type="transmembrane region" description="Helical" evidence="1">
    <location>
        <begin position="103"/>
        <end position="128"/>
    </location>
</feature>
<keyword evidence="1" id="KW-1133">Transmembrane helix</keyword>
<sequence length="176" mass="20172">MPNVRRAGIFGVLFCLYGKENEMPKTTGQLIFFTAVTAWLMVFVMTVYNTVLATGQFTNATFITAFKTMWIEYIIIFLLAFFVSGHIAKFFAFRVVQPGDRPIFIIFAIQTFTVVAQVFFASFLALFHSNGDNADFIPNYIMAYIRNFVMALPIQLFIAGPLARFIFRSIFCRKKE</sequence>
<protein>
    <recommendedName>
        <fullName evidence="4">DUF2798 domain-containing protein</fullName>
    </recommendedName>
</protein>
<organism evidence="2 3">
    <name type="scientific">Butyribacter intestini</name>
    <dbReference type="NCBI Taxonomy" id="1703332"/>
    <lineage>
        <taxon>Bacteria</taxon>
        <taxon>Bacillati</taxon>
        <taxon>Bacillota</taxon>
        <taxon>Clostridia</taxon>
        <taxon>Lachnospirales</taxon>
        <taxon>Lachnospiraceae</taxon>
        <taxon>Butyribacter</taxon>
    </lineage>
</organism>